<dbReference type="RefSeq" id="WP_063963471.1">
    <property type="nucleotide sequence ID" value="NZ_FCOA02000004.1"/>
</dbReference>
<evidence type="ECO:0000313" key="2">
    <source>
        <dbReference type="Proteomes" id="UP000054851"/>
    </source>
</evidence>
<evidence type="ECO:0000313" key="1">
    <source>
        <dbReference type="EMBL" id="SAK53675.1"/>
    </source>
</evidence>
<gene>
    <name evidence="1" type="ORF">AWB79_02046</name>
</gene>
<accession>A0A158A7L1</accession>
<dbReference type="EMBL" id="FCOA02000004">
    <property type="protein sequence ID" value="SAK53675.1"/>
    <property type="molecule type" value="Genomic_DNA"/>
</dbReference>
<reference evidence="1" key="1">
    <citation type="submission" date="2016-01" db="EMBL/GenBank/DDBJ databases">
        <authorList>
            <person name="Peeters C."/>
        </authorList>
    </citation>
    <scope>NUCLEOTIDE SEQUENCE</scope>
    <source>
        <strain evidence="1">LMG 29322</strain>
    </source>
</reference>
<proteinExistence type="predicted"/>
<dbReference type="OrthoDB" id="9006201at2"/>
<dbReference type="Proteomes" id="UP000054851">
    <property type="component" value="Unassembled WGS sequence"/>
</dbReference>
<sequence>MSTDLEPIPDAQGRMSESLRTLATYLELALERGKCVVIFRRTTDTCSISIGDPADEERELKRHGAISKAVVDDLLGLTHTGLNRLSVGEQTYRFFRSFTVIDDVGAVVFTPT</sequence>
<organism evidence="1 2">
    <name type="scientific">Caballeronia hypogeia</name>
    <dbReference type="NCBI Taxonomy" id="1777140"/>
    <lineage>
        <taxon>Bacteria</taxon>
        <taxon>Pseudomonadati</taxon>
        <taxon>Pseudomonadota</taxon>
        <taxon>Betaproteobacteria</taxon>
        <taxon>Burkholderiales</taxon>
        <taxon>Burkholderiaceae</taxon>
        <taxon>Caballeronia</taxon>
    </lineage>
</organism>
<name>A0A158A7L1_9BURK</name>
<comment type="caution">
    <text evidence="1">The sequence shown here is derived from an EMBL/GenBank/DDBJ whole genome shotgun (WGS) entry which is preliminary data.</text>
</comment>
<protein>
    <submittedName>
        <fullName evidence="1">Uncharacterized protein</fullName>
    </submittedName>
</protein>
<dbReference type="AlphaFoldDB" id="A0A158A7L1"/>
<keyword evidence="2" id="KW-1185">Reference proteome</keyword>